<dbReference type="PANTHER" id="PTHR43647">
    <property type="entry name" value="DEHYDROGENASE"/>
    <property type="match status" value="1"/>
</dbReference>
<dbReference type="SUPFAM" id="SSF51735">
    <property type="entry name" value="NAD(P)-binding Rossmann-fold domains"/>
    <property type="match status" value="1"/>
</dbReference>
<dbReference type="GO" id="GO:0000253">
    <property type="term" value="F:3-beta-hydroxysteroid 3-dehydrogenase (NADP+) activity"/>
    <property type="evidence" value="ECO:0007669"/>
    <property type="project" value="TreeGrafter"/>
</dbReference>
<dbReference type="GO" id="GO:0005741">
    <property type="term" value="C:mitochondrial outer membrane"/>
    <property type="evidence" value="ECO:0007669"/>
    <property type="project" value="TreeGrafter"/>
</dbReference>
<dbReference type="RefSeq" id="XP_040694255.1">
    <property type="nucleotide sequence ID" value="XM_040839653.1"/>
</dbReference>
<dbReference type="GO" id="GO:0005811">
    <property type="term" value="C:lipid droplet"/>
    <property type="evidence" value="ECO:0007669"/>
    <property type="project" value="TreeGrafter"/>
</dbReference>
<dbReference type="GeneID" id="63755501"/>
<proteinExistence type="inferred from homology"/>
<evidence type="ECO:0000256" key="2">
    <source>
        <dbReference type="ARBA" id="ARBA00022857"/>
    </source>
</evidence>
<evidence type="ECO:0000313" key="7">
    <source>
        <dbReference type="EMBL" id="OJJ40579.1"/>
    </source>
</evidence>
<dbReference type="OrthoDB" id="9989144at2759"/>
<evidence type="ECO:0000256" key="4">
    <source>
        <dbReference type="ARBA" id="ARBA00023002"/>
    </source>
</evidence>
<protein>
    <recommendedName>
        <fullName evidence="9">3-keto-steroid reductase</fullName>
    </recommendedName>
</protein>
<evidence type="ECO:0000256" key="5">
    <source>
        <dbReference type="ARBA" id="ARBA00023098"/>
    </source>
</evidence>
<dbReference type="VEuPathDB" id="FungiDB:ASPWEDRAFT_99258"/>
<evidence type="ECO:0000313" key="8">
    <source>
        <dbReference type="Proteomes" id="UP000184383"/>
    </source>
</evidence>
<keyword evidence="3" id="KW-0752">Steroid biosynthesis</keyword>
<sequence>MTVIGSDKDLQDQIFILVTGANSGLGFSICCRLVDDFLRNRPDSQSLTVLFTTRSTRKGNDTISRLQEHLRTTTQDPTALKRVSFVPENVDLMDLVSVRALSRRLVETIPKLDSIILNAGLGGWTGLNWPEAIWGVLTDLVHQVSWPTYKIAPVGMVTDNQLSGVDEPRLGSIFCANVFGHYMLAHNVVPLLKRSGNPNGPGRIIWVSSIEATIDLFNVDDIQGMRTAAPYESSKALTDVLALTSNLPSTAPWVKSFYSLDKDDESNPPPQPNMYLTHPGICGTGILPLSSILFYAMMSSFLLARLLGSPWHTISTYMGACAPVWLALSAQALLDDAESPYQRNGGGRAKWGSACTNFSGGDHPASTEVDGWGYGGVVGSAVVEADRSRRRKRGAKDLSVEDKERFEDLGRQCWQKMEELRIQWDELLDKAEVQSN</sequence>
<keyword evidence="8" id="KW-1185">Reference proteome</keyword>
<dbReference type="InterPro" id="IPR036291">
    <property type="entry name" value="NAD(P)-bd_dom_sf"/>
</dbReference>
<dbReference type="PANTHER" id="PTHR43647:SF1">
    <property type="entry name" value="3-KETO-STEROID REDUCTASE ERG27"/>
    <property type="match status" value="1"/>
</dbReference>
<dbReference type="FunFam" id="3.40.50.720:FF:000524">
    <property type="entry name" value="3-ketosteroid reductase"/>
    <property type="match status" value="1"/>
</dbReference>
<dbReference type="STRING" id="1073089.A0A1L9S073"/>
<keyword evidence="1" id="KW-0444">Lipid biosynthesis</keyword>
<evidence type="ECO:0000256" key="6">
    <source>
        <dbReference type="ARBA" id="ARBA00023593"/>
    </source>
</evidence>
<keyword evidence="5" id="KW-0443">Lipid metabolism</keyword>
<dbReference type="InterPro" id="IPR051593">
    <property type="entry name" value="Ergosterol_Biosynth_ERG27"/>
</dbReference>
<keyword evidence="4" id="KW-0560">Oxidoreductase</keyword>
<dbReference type="AlphaFoldDB" id="A0A1L9S073"/>
<reference evidence="8" key="1">
    <citation type="journal article" date="2017" name="Genome Biol.">
        <title>Comparative genomics reveals high biological diversity and specific adaptations in the industrially and medically important fungal genus Aspergillus.</title>
        <authorList>
            <person name="de Vries R.P."/>
            <person name="Riley R."/>
            <person name="Wiebenga A."/>
            <person name="Aguilar-Osorio G."/>
            <person name="Amillis S."/>
            <person name="Uchima C.A."/>
            <person name="Anderluh G."/>
            <person name="Asadollahi M."/>
            <person name="Askin M."/>
            <person name="Barry K."/>
            <person name="Battaglia E."/>
            <person name="Bayram O."/>
            <person name="Benocci T."/>
            <person name="Braus-Stromeyer S.A."/>
            <person name="Caldana C."/>
            <person name="Canovas D."/>
            <person name="Cerqueira G.C."/>
            <person name="Chen F."/>
            <person name="Chen W."/>
            <person name="Choi C."/>
            <person name="Clum A."/>
            <person name="Dos Santos R.A."/>
            <person name="Damasio A.R."/>
            <person name="Diallinas G."/>
            <person name="Emri T."/>
            <person name="Fekete E."/>
            <person name="Flipphi M."/>
            <person name="Freyberg S."/>
            <person name="Gallo A."/>
            <person name="Gournas C."/>
            <person name="Habgood R."/>
            <person name="Hainaut M."/>
            <person name="Harispe M.L."/>
            <person name="Henrissat B."/>
            <person name="Hilden K.S."/>
            <person name="Hope R."/>
            <person name="Hossain A."/>
            <person name="Karabika E."/>
            <person name="Karaffa L."/>
            <person name="Karanyi Z."/>
            <person name="Krasevec N."/>
            <person name="Kuo A."/>
            <person name="Kusch H."/>
            <person name="LaButti K."/>
            <person name="Lagendijk E.L."/>
            <person name="Lapidus A."/>
            <person name="Levasseur A."/>
            <person name="Lindquist E."/>
            <person name="Lipzen A."/>
            <person name="Logrieco A.F."/>
            <person name="MacCabe A."/>
            <person name="Maekelae M.R."/>
            <person name="Malavazi I."/>
            <person name="Melin P."/>
            <person name="Meyer V."/>
            <person name="Mielnichuk N."/>
            <person name="Miskei M."/>
            <person name="Molnar A.P."/>
            <person name="Mule G."/>
            <person name="Ngan C.Y."/>
            <person name="Orejas M."/>
            <person name="Orosz E."/>
            <person name="Ouedraogo J.P."/>
            <person name="Overkamp K.M."/>
            <person name="Park H.-S."/>
            <person name="Perrone G."/>
            <person name="Piumi F."/>
            <person name="Punt P.J."/>
            <person name="Ram A.F."/>
            <person name="Ramon A."/>
            <person name="Rauscher S."/>
            <person name="Record E."/>
            <person name="Riano-Pachon D.M."/>
            <person name="Robert V."/>
            <person name="Roehrig J."/>
            <person name="Ruller R."/>
            <person name="Salamov A."/>
            <person name="Salih N.S."/>
            <person name="Samson R.A."/>
            <person name="Sandor E."/>
            <person name="Sanguinetti M."/>
            <person name="Schuetze T."/>
            <person name="Sepcic K."/>
            <person name="Shelest E."/>
            <person name="Sherlock G."/>
            <person name="Sophianopoulou V."/>
            <person name="Squina F.M."/>
            <person name="Sun H."/>
            <person name="Susca A."/>
            <person name="Todd R.B."/>
            <person name="Tsang A."/>
            <person name="Unkles S.E."/>
            <person name="van de Wiele N."/>
            <person name="van Rossen-Uffink D."/>
            <person name="Oliveira J.V."/>
            <person name="Vesth T.C."/>
            <person name="Visser J."/>
            <person name="Yu J.-H."/>
            <person name="Zhou M."/>
            <person name="Andersen M.R."/>
            <person name="Archer D.B."/>
            <person name="Baker S.E."/>
            <person name="Benoit I."/>
            <person name="Brakhage A.A."/>
            <person name="Braus G.H."/>
            <person name="Fischer R."/>
            <person name="Frisvad J.C."/>
            <person name="Goldman G.H."/>
            <person name="Houbraken J."/>
            <person name="Oakley B."/>
            <person name="Pocsi I."/>
            <person name="Scazzocchio C."/>
            <person name="Seiboth B."/>
            <person name="vanKuyk P.A."/>
            <person name="Wortman J."/>
            <person name="Dyer P.S."/>
            <person name="Grigoriev I.V."/>
        </authorList>
    </citation>
    <scope>NUCLEOTIDE SEQUENCE [LARGE SCALE GENOMIC DNA]</scope>
    <source>
        <strain evidence="8">DTO 134E9</strain>
    </source>
</reference>
<evidence type="ECO:0000256" key="1">
    <source>
        <dbReference type="ARBA" id="ARBA00022516"/>
    </source>
</evidence>
<comment type="similarity">
    <text evidence="6">Belongs to the short-chain dehydrogenases/reductases (SDR) family. ERG27 subfamily.</text>
</comment>
<dbReference type="GO" id="GO:0005789">
    <property type="term" value="C:endoplasmic reticulum membrane"/>
    <property type="evidence" value="ECO:0007669"/>
    <property type="project" value="TreeGrafter"/>
</dbReference>
<evidence type="ECO:0008006" key="9">
    <source>
        <dbReference type="Google" id="ProtNLM"/>
    </source>
</evidence>
<keyword evidence="2" id="KW-0521">NADP</keyword>
<organism evidence="7 8">
    <name type="scientific">Aspergillus wentii DTO 134E9</name>
    <dbReference type="NCBI Taxonomy" id="1073089"/>
    <lineage>
        <taxon>Eukaryota</taxon>
        <taxon>Fungi</taxon>
        <taxon>Dikarya</taxon>
        <taxon>Ascomycota</taxon>
        <taxon>Pezizomycotina</taxon>
        <taxon>Eurotiomycetes</taxon>
        <taxon>Eurotiomycetidae</taxon>
        <taxon>Eurotiales</taxon>
        <taxon>Aspergillaceae</taxon>
        <taxon>Aspergillus</taxon>
        <taxon>Aspergillus subgen. Cremei</taxon>
    </lineage>
</organism>
<gene>
    <name evidence="7" type="ORF">ASPWEDRAFT_99258</name>
</gene>
<dbReference type="Gene3D" id="3.40.50.720">
    <property type="entry name" value="NAD(P)-binding Rossmann-like Domain"/>
    <property type="match status" value="1"/>
</dbReference>
<name>A0A1L9S073_ASPWE</name>
<dbReference type="EMBL" id="KV878209">
    <property type="protein sequence ID" value="OJJ40579.1"/>
    <property type="molecule type" value="Genomic_DNA"/>
</dbReference>
<accession>A0A1L9S073</accession>
<dbReference type="Proteomes" id="UP000184383">
    <property type="component" value="Unassembled WGS sequence"/>
</dbReference>
<evidence type="ECO:0000256" key="3">
    <source>
        <dbReference type="ARBA" id="ARBA00022955"/>
    </source>
</evidence>
<dbReference type="GO" id="GO:0006696">
    <property type="term" value="P:ergosterol biosynthetic process"/>
    <property type="evidence" value="ECO:0007669"/>
    <property type="project" value="TreeGrafter"/>
</dbReference>